<dbReference type="EMBL" id="CP000230">
    <property type="protein sequence ID" value="ABC23503.1"/>
    <property type="molecule type" value="Genomic_DNA"/>
</dbReference>
<dbReference type="Proteomes" id="UP000001929">
    <property type="component" value="Chromosome"/>
</dbReference>
<dbReference type="AlphaFoldDB" id="Q2RQU2"/>
<dbReference type="HOGENOM" id="CLU_1155676_0_0_5"/>
<reference evidence="1 2" key="1">
    <citation type="journal article" date="2011" name="Stand. Genomic Sci.">
        <title>Complete genome sequence of Rhodospirillum rubrum type strain (S1).</title>
        <authorList>
            <person name="Munk A.C."/>
            <person name="Copeland A."/>
            <person name="Lucas S."/>
            <person name="Lapidus A."/>
            <person name="Del Rio T.G."/>
            <person name="Barry K."/>
            <person name="Detter J.C."/>
            <person name="Hammon N."/>
            <person name="Israni S."/>
            <person name="Pitluck S."/>
            <person name="Brettin T."/>
            <person name="Bruce D."/>
            <person name="Han C."/>
            <person name="Tapia R."/>
            <person name="Gilna P."/>
            <person name="Schmutz J."/>
            <person name="Larimer F."/>
            <person name="Land M."/>
            <person name="Kyrpides N.C."/>
            <person name="Mavromatis K."/>
            <person name="Richardson P."/>
            <person name="Rohde M."/>
            <person name="Goker M."/>
            <person name="Klenk H.P."/>
            <person name="Zhang Y."/>
            <person name="Roberts G.P."/>
            <person name="Reslewic S."/>
            <person name="Schwartz D.C."/>
        </authorList>
    </citation>
    <scope>NUCLEOTIDE SEQUENCE [LARGE SCALE GENOMIC DNA]</scope>
    <source>
        <strain evidence="2">ATCC 11170 / ATH 1.1.1 / DSM 467 / LMG 4362 / NCIMB 8255 / S1</strain>
    </source>
</reference>
<evidence type="ECO:0000313" key="2">
    <source>
        <dbReference type="Proteomes" id="UP000001929"/>
    </source>
</evidence>
<dbReference type="EnsemblBacteria" id="ABC23503">
    <property type="protein sequence ID" value="ABC23503"/>
    <property type="gene ID" value="Rru_A2706"/>
</dbReference>
<dbReference type="SUPFAM" id="SSF54523">
    <property type="entry name" value="Pili subunits"/>
    <property type="match status" value="1"/>
</dbReference>
<dbReference type="InterPro" id="IPR012902">
    <property type="entry name" value="N_methyl_site"/>
</dbReference>
<dbReference type="NCBIfam" id="TIGR02532">
    <property type="entry name" value="IV_pilin_GFxxxE"/>
    <property type="match status" value="1"/>
</dbReference>
<accession>Q2RQU2</accession>
<dbReference type="InterPro" id="IPR045584">
    <property type="entry name" value="Pilin-like"/>
</dbReference>
<organism evidence="1 2">
    <name type="scientific">Rhodospirillum rubrum (strain ATCC 11170 / ATH 1.1.1 / DSM 467 / LMG 4362 / NCIMB 8255 / S1)</name>
    <dbReference type="NCBI Taxonomy" id="269796"/>
    <lineage>
        <taxon>Bacteria</taxon>
        <taxon>Pseudomonadati</taxon>
        <taxon>Pseudomonadota</taxon>
        <taxon>Alphaproteobacteria</taxon>
        <taxon>Rhodospirillales</taxon>
        <taxon>Rhodospirillaceae</taxon>
        <taxon>Rhodospirillum</taxon>
    </lineage>
</organism>
<dbReference type="PhylomeDB" id="Q2RQU2"/>
<dbReference type="PATRIC" id="fig|269796.9.peg.2815"/>
<evidence type="ECO:0000313" key="1">
    <source>
        <dbReference type="EMBL" id="ABC23503.1"/>
    </source>
</evidence>
<dbReference type="KEGG" id="rru:Rru_A2706"/>
<gene>
    <name evidence="1" type="ordered locus">Rru_A2706</name>
</gene>
<protein>
    <submittedName>
        <fullName evidence="1">Ankyrin</fullName>
    </submittedName>
</protein>
<keyword evidence="2" id="KW-1185">Reference proteome</keyword>
<proteinExistence type="predicted"/>
<dbReference type="Pfam" id="PF07963">
    <property type="entry name" value="N_methyl"/>
    <property type="match status" value="1"/>
</dbReference>
<dbReference type="RefSeq" id="WP_011390516.1">
    <property type="nucleotide sequence ID" value="NC_007643.1"/>
</dbReference>
<dbReference type="STRING" id="269796.Rru_A2706"/>
<dbReference type="eggNOG" id="COG2165">
    <property type="taxonomic scope" value="Bacteria"/>
</dbReference>
<name>Q2RQU2_RHORT</name>
<sequence>MLSPLRSAARRGVTLMEMAVALALLGVMAGGGLAAVGALRARTADLRTALAFDRVEAALTRIVLTNGALPCPAAREGGDGRQDGAWCRKIGLVPWASLGLAGADAVDGWGARLSYAIDPAFAAPALGGRSWAGDYPPLDCAPAAQAFARAAGTLALNPPAAAPPLPHATPAFVLISHGPNRFGAILADGRAFPGQPHGDSLAERVNAGLTPSPGPIPAPWVSADPGDPAGPNGQRFDDRLRWRPWMVLMMEAGCRPDGPGAF</sequence>